<sequence length="349" mass="38224">MPRQRRTTPFNLSFLDIMACGFGAVTLLFLILRHNAEGVFSEQPSADTQLLAAAIEQRQGEALQLQQQLDALQSQQQQLAEQHAELAQQLEQRQQSAQIGDSELEQLRDAVAALELEVDTLAEPAFGSNLRRTLGDGDRQYLTGMKLGGERIAILVDSSASMLAAELINILRLRNGTVEQQRAAPKWQWTVSITDWLLAQLPASARFQVFTFNQQSQSVLADSDGQWLDAADSLAIERTSAALRTITPAGGSALVRGIEAVAALQPAPDNLFIITDGLPTLGAQPPSRYMVSAQQRRQHFQQALSRLPFGLPVNVLLLPMEGDPEAAALFWQLAIDSRGSLLTPARDWP</sequence>
<protein>
    <submittedName>
        <fullName evidence="3">VWA domain-containing protein</fullName>
    </submittedName>
</protein>
<dbReference type="Gene3D" id="3.40.50.410">
    <property type="entry name" value="von Willebrand factor, type A domain"/>
    <property type="match status" value="1"/>
</dbReference>
<organism evidence="3 4">
    <name type="scientific">Gammaproteobacteria bacterium LSUCC0057</name>
    <dbReference type="NCBI Taxonomy" id="2559237"/>
    <lineage>
        <taxon>Bacteria</taxon>
        <taxon>Pseudomonadati</taxon>
        <taxon>Pseudomonadota</taxon>
        <taxon>Gammaproteobacteria</taxon>
        <taxon>Cellvibrionales</taxon>
        <taxon>Porticoccaceae</taxon>
        <taxon>SAR92 clade</taxon>
    </lineage>
</organism>
<evidence type="ECO:0000313" key="3">
    <source>
        <dbReference type="EMBL" id="TFH68465.1"/>
    </source>
</evidence>
<keyword evidence="2" id="KW-1133">Transmembrane helix</keyword>
<dbReference type="InterPro" id="IPR036465">
    <property type="entry name" value="vWFA_dom_sf"/>
</dbReference>
<proteinExistence type="predicted"/>
<keyword evidence="4" id="KW-1185">Reference proteome</keyword>
<comment type="caution">
    <text evidence="3">The sequence shown here is derived from an EMBL/GenBank/DDBJ whole genome shotgun (WGS) entry which is preliminary data.</text>
</comment>
<keyword evidence="1" id="KW-0175">Coiled coil</keyword>
<keyword evidence="2" id="KW-0812">Transmembrane</keyword>
<feature type="transmembrane region" description="Helical" evidence="2">
    <location>
        <begin position="12"/>
        <end position="32"/>
    </location>
</feature>
<keyword evidence="2" id="KW-0472">Membrane</keyword>
<reference evidence="3 4" key="1">
    <citation type="submission" date="2019-03" db="EMBL/GenBank/DDBJ databases">
        <title>Draft genome of Gammaproteobacteria bacterium LSUCC0057, a member of the SAR92 clade.</title>
        <authorList>
            <person name="Lanclos V.C."/>
            <person name="Doiron C."/>
            <person name="Henson M.W."/>
            <person name="Thrash J.C."/>
        </authorList>
    </citation>
    <scope>NUCLEOTIDE SEQUENCE [LARGE SCALE GENOMIC DNA]</scope>
    <source>
        <strain evidence="3 4">LSUCC0057</strain>
    </source>
</reference>
<feature type="coiled-coil region" evidence="1">
    <location>
        <begin position="55"/>
        <end position="117"/>
    </location>
</feature>
<name>A0A4Y8UI23_9GAMM</name>
<evidence type="ECO:0000256" key="2">
    <source>
        <dbReference type="SAM" id="Phobius"/>
    </source>
</evidence>
<dbReference type="OrthoDB" id="185358at2"/>
<accession>A0A4Y8UI23</accession>
<dbReference type="SUPFAM" id="SSF53300">
    <property type="entry name" value="vWA-like"/>
    <property type="match status" value="1"/>
</dbReference>
<gene>
    <name evidence="3" type="ORF">E3W66_00440</name>
</gene>
<dbReference type="EMBL" id="SPIA01000001">
    <property type="protein sequence ID" value="TFH68465.1"/>
    <property type="molecule type" value="Genomic_DNA"/>
</dbReference>
<dbReference type="Proteomes" id="UP000298133">
    <property type="component" value="Unassembled WGS sequence"/>
</dbReference>
<dbReference type="AlphaFoldDB" id="A0A4Y8UI23"/>
<evidence type="ECO:0000256" key="1">
    <source>
        <dbReference type="SAM" id="Coils"/>
    </source>
</evidence>
<evidence type="ECO:0000313" key="4">
    <source>
        <dbReference type="Proteomes" id="UP000298133"/>
    </source>
</evidence>